<name>A0A816IKH6_BRANA</name>
<protein>
    <submittedName>
        <fullName evidence="1">(rape) hypothetical protein</fullName>
    </submittedName>
</protein>
<dbReference type="EMBL" id="HG994367">
    <property type="protein sequence ID" value="CAF1711810.1"/>
    <property type="molecule type" value="Genomic_DNA"/>
</dbReference>
<proteinExistence type="predicted"/>
<organism evidence="1">
    <name type="scientific">Brassica napus</name>
    <name type="common">Rape</name>
    <dbReference type="NCBI Taxonomy" id="3708"/>
    <lineage>
        <taxon>Eukaryota</taxon>
        <taxon>Viridiplantae</taxon>
        <taxon>Streptophyta</taxon>
        <taxon>Embryophyta</taxon>
        <taxon>Tracheophyta</taxon>
        <taxon>Spermatophyta</taxon>
        <taxon>Magnoliopsida</taxon>
        <taxon>eudicotyledons</taxon>
        <taxon>Gunneridae</taxon>
        <taxon>Pentapetalae</taxon>
        <taxon>rosids</taxon>
        <taxon>malvids</taxon>
        <taxon>Brassicales</taxon>
        <taxon>Brassicaceae</taxon>
        <taxon>Brassiceae</taxon>
        <taxon>Brassica</taxon>
    </lineage>
</organism>
<reference evidence="1" key="1">
    <citation type="submission" date="2021-01" db="EMBL/GenBank/DDBJ databases">
        <authorList>
            <consortium name="Genoscope - CEA"/>
            <person name="William W."/>
        </authorList>
    </citation>
    <scope>NUCLEOTIDE SEQUENCE</scope>
</reference>
<evidence type="ECO:0000313" key="1">
    <source>
        <dbReference type="EMBL" id="CAF1711810.1"/>
    </source>
</evidence>
<accession>A0A816IKH6</accession>
<dbReference type="AlphaFoldDB" id="A0A816IKH6"/>
<gene>
    <name evidence="1" type="ORF">DARMORV10_C03P87560.1</name>
</gene>
<dbReference type="Proteomes" id="UP001295469">
    <property type="component" value="Chromosome C03"/>
</dbReference>
<sequence>MNHISIPMYIGLGSYYPRRVMEEVDKTTGRREIPKGKIILVRKRNRKKSIIMRPLRT</sequence>